<proteinExistence type="predicted"/>
<accession>A0A1X7TR93</accession>
<organism evidence="1">
    <name type="scientific">Amphimedon queenslandica</name>
    <name type="common">Sponge</name>
    <dbReference type="NCBI Taxonomy" id="400682"/>
    <lineage>
        <taxon>Eukaryota</taxon>
        <taxon>Metazoa</taxon>
        <taxon>Porifera</taxon>
        <taxon>Demospongiae</taxon>
        <taxon>Heteroscleromorpha</taxon>
        <taxon>Haplosclerida</taxon>
        <taxon>Niphatidae</taxon>
        <taxon>Amphimedon</taxon>
    </lineage>
</organism>
<dbReference type="AlphaFoldDB" id="A0A1X7TR93"/>
<dbReference type="InParanoid" id="A0A1X7TR93"/>
<name>A0A1X7TR93_AMPQE</name>
<reference evidence="1" key="1">
    <citation type="submission" date="2017-05" db="UniProtKB">
        <authorList>
            <consortium name="EnsemblMetazoa"/>
        </authorList>
    </citation>
    <scope>IDENTIFICATION</scope>
</reference>
<sequence length="237" mass="26761">MKVWKRFQKENHYKQAVARAKRGPTGNELLNLVTHKMEQSDVGSVLAEICFLSSGKKSSIVTLENKTPSEIKYHKCFIARGREASYVGFDRNVPPKRDTSYSFEKHTYLSIDGCAAMIFFSATTCKPNATECFFVVAFRNYGIKTKPNKTALMILNSSESIEELSGLLQYAKVIANKNEDPDLPGCHIGHDYQTTFMCALKGQRNILEFPSIKFRIYMNNDNNHSQSVITVSHPETA</sequence>
<protein>
    <submittedName>
        <fullName evidence="1">Uncharacterized protein</fullName>
    </submittedName>
</protein>
<dbReference type="OrthoDB" id="5956925at2759"/>
<evidence type="ECO:0000313" key="1">
    <source>
        <dbReference type="EnsemblMetazoa" id="Aqu2.1.17664_001"/>
    </source>
</evidence>
<dbReference type="EnsemblMetazoa" id="Aqu2.1.17664_001">
    <property type="protein sequence ID" value="Aqu2.1.17664_001"/>
    <property type="gene ID" value="Aqu2.1.17664"/>
</dbReference>